<name>A0A2G1DHE7_9BACT</name>
<accession>A0A2G1DHE7</accession>
<evidence type="ECO:0000313" key="1">
    <source>
        <dbReference type="EMBL" id="AXX91061.1"/>
    </source>
</evidence>
<evidence type="ECO:0000313" key="4">
    <source>
        <dbReference type="Proteomes" id="UP000262712"/>
    </source>
</evidence>
<dbReference type="AlphaFoldDB" id="A0A2G1DHE7"/>
<dbReference type="EMBL" id="CP032098">
    <property type="protein sequence ID" value="AXX91061.1"/>
    <property type="molecule type" value="Genomic_DNA"/>
</dbReference>
<dbReference type="RefSeq" id="WP_099342577.1">
    <property type="nucleotide sequence ID" value="NZ_CP032098.1"/>
</dbReference>
<keyword evidence="3" id="KW-1185">Reference proteome</keyword>
<proteinExistence type="predicted"/>
<evidence type="ECO:0000313" key="2">
    <source>
        <dbReference type="EMBL" id="PHO17864.1"/>
    </source>
</evidence>
<reference evidence="1 4" key="2">
    <citation type="submission" date="2018-08" db="EMBL/GenBank/DDBJ databases">
        <title>Complete genome of the Arcobacter molluscorum type strain LMG 25693.</title>
        <authorList>
            <person name="Miller W.G."/>
            <person name="Yee E."/>
            <person name="Bono J.L."/>
        </authorList>
    </citation>
    <scope>NUCLEOTIDE SEQUENCE [LARGE SCALE GENOMIC DNA]</scope>
    <source>
        <strain evidence="1 4">CECT 7696</strain>
    </source>
</reference>
<dbReference type="KEGG" id="amol:AMOL_0020"/>
<dbReference type="Proteomes" id="UP000262712">
    <property type="component" value="Chromosome"/>
</dbReference>
<dbReference type="Proteomes" id="UP000221222">
    <property type="component" value="Unassembled WGS sequence"/>
</dbReference>
<protein>
    <submittedName>
        <fullName evidence="1">DUF4145 domain-containing protein</fullName>
    </submittedName>
</protein>
<dbReference type="EMBL" id="NXFY01000011">
    <property type="protein sequence ID" value="PHO17864.1"/>
    <property type="molecule type" value="Genomic_DNA"/>
</dbReference>
<reference evidence="2 3" key="1">
    <citation type="submission" date="2017-09" db="EMBL/GenBank/DDBJ databases">
        <title>Arcobacter canalis sp. nov., a new species isolated from a water canal contaminated with urban sewage.</title>
        <authorList>
            <person name="Perez-Cataluna A."/>
            <person name="Salas-Masso N."/>
            <person name="Figueras M.J."/>
        </authorList>
    </citation>
    <scope>NUCLEOTIDE SEQUENCE [LARGE SCALE GENOMIC DNA]</scope>
    <source>
        <strain evidence="2 3">F98-3</strain>
    </source>
</reference>
<sequence length="203" mass="23859">MLCSSEPNIRNIPTKCPRCHHAINPNYVGAVKGKYNEYDLFFNCPHCDRGFIGEYKDGYVQFVSPLSYQKESFEKEIEELSPNFVEIYNQSIEAESQNLNQLTGIGLRKSFEFLIKDFLVYKNPDIEEKIKKTQLSRCINNYIEDVKLKQISERATWLGNDETHYVRKWEDKDIKDLKLLIQVTVNMIHNDLLTEKYLSDMTN</sequence>
<evidence type="ECO:0000313" key="3">
    <source>
        <dbReference type="Proteomes" id="UP000221222"/>
    </source>
</evidence>
<gene>
    <name evidence="1" type="ORF">AMOL_0020</name>
    <name evidence="2" type="ORF">CPU12_07975</name>
</gene>
<organism evidence="2 3">
    <name type="scientific">Malaciobacter molluscorum LMG 25693</name>
    <dbReference type="NCBI Taxonomy" id="870501"/>
    <lineage>
        <taxon>Bacteria</taxon>
        <taxon>Pseudomonadati</taxon>
        <taxon>Campylobacterota</taxon>
        <taxon>Epsilonproteobacteria</taxon>
        <taxon>Campylobacterales</taxon>
        <taxon>Arcobacteraceae</taxon>
        <taxon>Malaciobacter</taxon>
    </lineage>
</organism>